<keyword evidence="2" id="KW-1185">Reference proteome</keyword>
<evidence type="ECO:0000313" key="1">
    <source>
        <dbReference type="EMBL" id="MBU2739871.1"/>
    </source>
</evidence>
<gene>
    <name evidence="1" type="ORF">HJG40_14020</name>
</gene>
<organism evidence="1 2">
    <name type="scientific">Acidithiobacillus concretivorus</name>
    <dbReference type="NCBI Taxonomy" id="3063952"/>
    <lineage>
        <taxon>Bacteria</taxon>
        <taxon>Pseudomonadati</taxon>
        <taxon>Pseudomonadota</taxon>
        <taxon>Acidithiobacillia</taxon>
        <taxon>Acidithiobacillales</taxon>
        <taxon>Acidithiobacillaceae</taxon>
        <taxon>Acidithiobacillus</taxon>
    </lineage>
</organism>
<protein>
    <submittedName>
        <fullName evidence="1">Uncharacterized protein</fullName>
    </submittedName>
</protein>
<dbReference type="Proteomes" id="UP001197028">
    <property type="component" value="Unassembled WGS sequence"/>
</dbReference>
<reference evidence="1 2" key="1">
    <citation type="journal article" date="2021" name="ISME J.">
        <title>Genomic evolution of the class Acidithiobacillia: deep-branching Proteobacteria living in extreme acidic conditions.</title>
        <authorList>
            <person name="Moya-Beltran A."/>
            <person name="Beard S."/>
            <person name="Rojas-Villalobos C."/>
            <person name="Issotta F."/>
            <person name="Gallardo Y."/>
            <person name="Ulloa R."/>
            <person name="Giaveno A."/>
            <person name="Degli Esposti M."/>
            <person name="Johnson D.B."/>
            <person name="Quatrini R."/>
        </authorList>
    </citation>
    <scope>NUCLEOTIDE SEQUENCE [LARGE SCALE GENOMIC DNA]</scope>
    <source>
        <strain evidence="1 2">ATCC 19703</strain>
    </source>
</reference>
<accession>A0ABS5ZTF5</accession>
<evidence type="ECO:0000313" key="2">
    <source>
        <dbReference type="Proteomes" id="UP001197028"/>
    </source>
</evidence>
<sequence length="68" mass="7480">MTVQDWNPKTALKKAVPFFRALPHLTQAHLTTTGGLTVCISFDACTSELVAFDDDDNELGRTPFEVTP</sequence>
<dbReference type="RefSeq" id="WP_215864747.1">
    <property type="nucleotide sequence ID" value="NZ_JABELD010000143.1"/>
</dbReference>
<proteinExistence type="predicted"/>
<comment type="caution">
    <text evidence="1">The sequence shown here is derived from an EMBL/GenBank/DDBJ whole genome shotgun (WGS) entry which is preliminary data.</text>
</comment>
<name>A0ABS5ZTF5_9PROT</name>
<dbReference type="EMBL" id="JABELD010000143">
    <property type="protein sequence ID" value="MBU2739871.1"/>
    <property type="molecule type" value="Genomic_DNA"/>
</dbReference>